<evidence type="ECO:0000256" key="1">
    <source>
        <dbReference type="SAM" id="MobiDB-lite"/>
    </source>
</evidence>
<protein>
    <submittedName>
        <fullName evidence="2">Uncharacterized protein</fullName>
    </submittedName>
</protein>
<dbReference type="EMBL" id="JAHKSW010000012">
    <property type="protein sequence ID" value="KAG7325902.1"/>
    <property type="molecule type" value="Genomic_DNA"/>
</dbReference>
<keyword evidence="3" id="KW-1185">Reference proteome</keyword>
<sequence>MFYKTWEKLDPGALQFMLSDSSDTLKDPLKISKPNMVKLIAMDLPMTWEKFDPDASKFIEYSMLSNFCGILKDLMKIPKPNTVKLIIMDLLMVPGETIPGDHCLDILLALITEEQSVLKSSSPLGSSVSSQLSKHADLRHQT</sequence>
<gene>
    <name evidence="2" type="ORF">KOW79_010827</name>
</gene>
<reference evidence="2 3" key="1">
    <citation type="submission" date="2021-06" db="EMBL/GenBank/DDBJ databases">
        <title>Chromosome-level genome assembly of the red-tail catfish (Hemibagrus wyckioides).</title>
        <authorList>
            <person name="Shao F."/>
        </authorList>
    </citation>
    <scope>NUCLEOTIDE SEQUENCE [LARGE SCALE GENOMIC DNA]</scope>
    <source>
        <strain evidence="2">EC202008001</strain>
        <tissue evidence="2">Blood</tissue>
    </source>
</reference>
<proteinExistence type="predicted"/>
<dbReference type="OrthoDB" id="2984333at2759"/>
<evidence type="ECO:0000313" key="3">
    <source>
        <dbReference type="Proteomes" id="UP000824219"/>
    </source>
</evidence>
<comment type="caution">
    <text evidence="2">The sequence shown here is derived from an EMBL/GenBank/DDBJ whole genome shotgun (WGS) entry which is preliminary data.</text>
</comment>
<organism evidence="2 3">
    <name type="scientific">Hemibagrus wyckioides</name>
    <dbReference type="NCBI Taxonomy" id="337641"/>
    <lineage>
        <taxon>Eukaryota</taxon>
        <taxon>Metazoa</taxon>
        <taxon>Chordata</taxon>
        <taxon>Craniata</taxon>
        <taxon>Vertebrata</taxon>
        <taxon>Euteleostomi</taxon>
        <taxon>Actinopterygii</taxon>
        <taxon>Neopterygii</taxon>
        <taxon>Teleostei</taxon>
        <taxon>Ostariophysi</taxon>
        <taxon>Siluriformes</taxon>
        <taxon>Bagridae</taxon>
        <taxon>Hemibagrus</taxon>
    </lineage>
</organism>
<dbReference type="Gene3D" id="1.10.238.10">
    <property type="entry name" value="EF-hand"/>
    <property type="match status" value="2"/>
</dbReference>
<feature type="compositionally biased region" description="Low complexity" evidence="1">
    <location>
        <begin position="121"/>
        <end position="133"/>
    </location>
</feature>
<accession>A0A9D3NPE0</accession>
<evidence type="ECO:0000313" key="2">
    <source>
        <dbReference type="EMBL" id="KAG7325902.1"/>
    </source>
</evidence>
<dbReference type="AlphaFoldDB" id="A0A9D3NPE0"/>
<feature type="region of interest" description="Disordered" evidence="1">
    <location>
        <begin position="121"/>
        <end position="142"/>
    </location>
</feature>
<name>A0A9D3NPE0_9TELE</name>
<dbReference type="Proteomes" id="UP000824219">
    <property type="component" value="Linkage Group LG12"/>
</dbReference>